<dbReference type="SUPFAM" id="SSF82185">
    <property type="entry name" value="Histone H3 K4-specific methyltransferase SET7/9 N-terminal domain"/>
    <property type="match status" value="1"/>
</dbReference>
<organism evidence="4 5">
    <name type="scientific">Desulfonispora thiosulfatigenes DSM 11270</name>
    <dbReference type="NCBI Taxonomy" id="656914"/>
    <lineage>
        <taxon>Bacteria</taxon>
        <taxon>Bacillati</taxon>
        <taxon>Bacillota</taxon>
        <taxon>Clostridia</taxon>
        <taxon>Eubacteriales</taxon>
        <taxon>Peptococcaceae</taxon>
        <taxon>Desulfonispora</taxon>
    </lineage>
</organism>
<dbReference type="Gene3D" id="2.20.110.10">
    <property type="entry name" value="Histone H3 K4-specific methyltransferase SET7/9 N-terminal domain"/>
    <property type="match status" value="2"/>
</dbReference>
<dbReference type="InterPro" id="IPR009003">
    <property type="entry name" value="Peptidase_S1_PA"/>
</dbReference>
<dbReference type="STRING" id="656914.SAMN00017405_1049"/>
<protein>
    <submittedName>
        <fullName evidence="4">MORN repeat-containing protein</fullName>
    </submittedName>
</protein>
<keyword evidence="5" id="KW-1185">Reference proteome</keyword>
<dbReference type="SUPFAM" id="SSF50494">
    <property type="entry name" value="Trypsin-like serine proteases"/>
    <property type="match status" value="1"/>
</dbReference>
<dbReference type="PANTHER" id="PTHR22939">
    <property type="entry name" value="SERINE PROTEASE FAMILY S1C HTRA-RELATED"/>
    <property type="match status" value="1"/>
</dbReference>
<evidence type="ECO:0000259" key="3">
    <source>
        <dbReference type="Pfam" id="PF07833"/>
    </source>
</evidence>
<dbReference type="PANTHER" id="PTHR22939:SF129">
    <property type="entry name" value="SERINE PROTEASE HTRA2, MITOCHONDRIAL"/>
    <property type="match status" value="1"/>
</dbReference>
<evidence type="ECO:0000256" key="2">
    <source>
        <dbReference type="SAM" id="SignalP"/>
    </source>
</evidence>
<dbReference type="SMART" id="SM00698">
    <property type="entry name" value="MORN"/>
    <property type="match status" value="3"/>
</dbReference>
<evidence type="ECO:0000256" key="1">
    <source>
        <dbReference type="ARBA" id="ARBA00022737"/>
    </source>
</evidence>
<dbReference type="Gene3D" id="2.40.10.120">
    <property type="match status" value="1"/>
</dbReference>
<feature type="domain" description="Copper amine oxidase-like N-terminal" evidence="3">
    <location>
        <begin position="29"/>
        <end position="140"/>
    </location>
</feature>
<dbReference type="Pfam" id="PF02493">
    <property type="entry name" value="MORN"/>
    <property type="match status" value="3"/>
</dbReference>
<dbReference type="GO" id="GO:0042597">
    <property type="term" value="C:periplasmic space"/>
    <property type="evidence" value="ECO:0007669"/>
    <property type="project" value="TreeGrafter"/>
</dbReference>
<dbReference type="Proteomes" id="UP000192731">
    <property type="component" value="Unassembled WGS sequence"/>
</dbReference>
<dbReference type="Gene3D" id="3.30.457.10">
    <property type="entry name" value="Copper amine oxidase-like, N-terminal domain"/>
    <property type="match status" value="1"/>
</dbReference>
<feature type="signal peptide" evidence="2">
    <location>
        <begin position="1"/>
        <end position="21"/>
    </location>
</feature>
<dbReference type="Pfam" id="PF13365">
    <property type="entry name" value="Trypsin_2"/>
    <property type="match status" value="1"/>
</dbReference>
<reference evidence="4 5" key="1">
    <citation type="submission" date="2017-04" db="EMBL/GenBank/DDBJ databases">
        <authorList>
            <person name="Afonso C.L."/>
            <person name="Miller P.J."/>
            <person name="Scott M.A."/>
            <person name="Spackman E."/>
            <person name="Goraichik I."/>
            <person name="Dimitrov K.M."/>
            <person name="Suarez D.L."/>
            <person name="Swayne D.E."/>
        </authorList>
    </citation>
    <scope>NUCLEOTIDE SEQUENCE [LARGE SCALE GENOMIC DNA]</scope>
    <source>
        <strain evidence="4 5">DSM 11270</strain>
    </source>
</reference>
<evidence type="ECO:0000313" key="4">
    <source>
        <dbReference type="EMBL" id="SMB83509.1"/>
    </source>
</evidence>
<dbReference type="SUPFAM" id="SSF55383">
    <property type="entry name" value="Copper amine oxidase, domain N"/>
    <property type="match status" value="1"/>
</dbReference>
<name>A0A1W1UR68_DESTI</name>
<dbReference type="InterPro" id="IPR012854">
    <property type="entry name" value="Cu_amine_oxidase-like_N"/>
</dbReference>
<dbReference type="GO" id="GO:0004252">
    <property type="term" value="F:serine-type endopeptidase activity"/>
    <property type="evidence" value="ECO:0007669"/>
    <property type="project" value="InterPro"/>
</dbReference>
<dbReference type="InterPro" id="IPR013783">
    <property type="entry name" value="Ig-like_fold"/>
</dbReference>
<sequence>MKYTKYLLLLLFLLLPTSALAQAEIGIEINGSIIKTDKPAIIVNGRTMVPVRAISENLGADVEWNGEKQTVFISTNNYNYPEVSNKDNKKNINLVLNGRNIPTDQPPVITEGRVLVPLRFISEALGAKVDWLDETRIVRIDKTFEPREIVKLSEESIVSLEAYNTHGDLFASGSGFIIEDSGKIVTNYHVIKGATKIDVILLNGKKHTVTNILNYDEYRDIAILKINADKLASVKLGDSGRVSSGDRVIAIGNPLGLPNTVSEGLISNSKRLFAGQMFLQTTAPLSKGSSGGALINNRGEVIGITSAFFSTGQNINLAIPINDIKPFLKNNLNIELRDLIKPRGETALPDAPLNINIIFDHIITWEINYENDIAGFYVYTSDKKDTGFEKIIFNNKTSLLTEPYFLPYVQEKTDKRYYYITAVDANGTESSKSEVVAVIPVFGEEISYLNKVYYGQVEKGLPHGEGTMFWSNGDMYEGVFKDGKREGKGKQQWFNGELYLGHWQNDMMQGEGALYDPNNNIIYSGQWVEDYPVDFKNEKESIN</sequence>
<dbReference type="EMBL" id="FWWT01000008">
    <property type="protein sequence ID" value="SMB83509.1"/>
    <property type="molecule type" value="Genomic_DNA"/>
</dbReference>
<dbReference type="AlphaFoldDB" id="A0A1W1UR68"/>
<dbReference type="Pfam" id="PF07833">
    <property type="entry name" value="Cu_amine_oxidN1"/>
    <property type="match status" value="1"/>
</dbReference>
<accession>A0A1W1UR68</accession>
<dbReference type="RefSeq" id="WP_159446252.1">
    <property type="nucleotide sequence ID" value="NZ_FWWT01000008.1"/>
</dbReference>
<proteinExistence type="predicted"/>
<dbReference type="PRINTS" id="PR00834">
    <property type="entry name" value="PROTEASES2C"/>
</dbReference>
<dbReference type="InterPro" id="IPR036582">
    <property type="entry name" value="Mao_N_sf"/>
</dbReference>
<dbReference type="InterPro" id="IPR003409">
    <property type="entry name" value="MORN"/>
</dbReference>
<keyword evidence="1" id="KW-0677">Repeat</keyword>
<dbReference type="InterPro" id="IPR001940">
    <property type="entry name" value="Peptidase_S1C"/>
</dbReference>
<feature type="chain" id="PRO_5012122258" evidence="2">
    <location>
        <begin position="22"/>
        <end position="543"/>
    </location>
</feature>
<dbReference type="OrthoDB" id="189537at2"/>
<dbReference type="GO" id="GO:0006515">
    <property type="term" value="P:protein quality control for misfolded or incompletely synthesized proteins"/>
    <property type="evidence" value="ECO:0007669"/>
    <property type="project" value="TreeGrafter"/>
</dbReference>
<evidence type="ECO:0000313" key="5">
    <source>
        <dbReference type="Proteomes" id="UP000192731"/>
    </source>
</evidence>
<gene>
    <name evidence="4" type="ORF">SAMN00017405_1049</name>
</gene>
<keyword evidence="2" id="KW-0732">Signal</keyword>
<dbReference type="Gene3D" id="2.60.40.10">
    <property type="entry name" value="Immunoglobulins"/>
    <property type="match status" value="1"/>
</dbReference>